<evidence type="ECO:0000313" key="3">
    <source>
        <dbReference type="Proteomes" id="UP000001940"/>
    </source>
</evidence>
<dbReference type="Proteomes" id="UP000001940">
    <property type="component" value="Chromosome I"/>
</dbReference>
<dbReference type="InParanoid" id="A7DT36"/>
<dbReference type="Bgee" id="WBGene00045498">
    <property type="expression patterns" value="Expressed in embryo and 2 other cell types or tissues"/>
</dbReference>
<dbReference type="eggNOG" id="ENOG502RFY9">
    <property type="taxonomic scope" value="Eukaryota"/>
</dbReference>
<dbReference type="GeneID" id="6418595"/>
<gene>
    <name evidence="2" type="ORF">CELE_F56F4.8</name>
    <name evidence="2 4" type="ORF">F56F4.8</name>
</gene>
<keyword evidence="1" id="KW-1133">Transmembrane helix</keyword>
<feature type="transmembrane region" description="Helical" evidence="1">
    <location>
        <begin position="6"/>
        <end position="29"/>
    </location>
</feature>
<dbReference type="OrthoDB" id="5873435at2759"/>
<dbReference type="HOGENOM" id="CLU_883495_0_0_1"/>
<dbReference type="PaxDb" id="6239-F56F4.8"/>
<dbReference type="KEGG" id="cel:CELE_F56F4.8"/>
<proteinExistence type="predicted"/>
<keyword evidence="1" id="KW-0472">Membrane</keyword>
<sequence length="340" mass="38639">MATYFAGNLIFPITACGLFMMGVACWMIMQHMSLNKIYSQNEMIQKLLNEKNNSRIKNITLEQTMELPEDNLKDESIGSDNLSSPFMIPYISESDSEEEEGDLTVLMEEEEKSLSSGYDTESEVDIEWELYKISRAPLGPVPMEQTYLTFTCHSTGLYVKAVVDEMHTVIDIMTYEKDDCFKWTETTCLKCIEKVRCVLADGKCPVPFALDIFVTEADIEHSDSESEAIDQQGTVVNVELESEEEKTIITAGELNSDSDSVAINQEINYEFSVELSTSSGENQYLESDSKVIEEKIQCKPLALEVFDFSCLDYEYDYSDWISFVEKSVVFGFYVSSDNYL</sequence>
<keyword evidence="1 2" id="KW-0812">Transmembrane</keyword>
<dbReference type="EMBL" id="BX284601">
    <property type="protein sequence ID" value="CCD71982.1"/>
    <property type="molecule type" value="Genomic_DNA"/>
</dbReference>
<dbReference type="SMR" id="A7DT36"/>
<evidence type="ECO:0000313" key="4">
    <source>
        <dbReference type="WormBase" id="F56F4.8"/>
    </source>
</evidence>
<name>A7DT36_CAEEL</name>
<dbReference type="RefSeq" id="NP_001122486.1">
    <property type="nucleotide sequence ID" value="NM_001129014.2"/>
</dbReference>
<dbReference type="FunCoup" id="A7DT36">
    <property type="interactions" value="1522"/>
</dbReference>
<evidence type="ECO:0000256" key="1">
    <source>
        <dbReference type="SAM" id="Phobius"/>
    </source>
</evidence>
<organism evidence="2 3">
    <name type="scientific">Caenorhabditis elegans</name>
    <dbReference type="NCBI Taxonomy" id="6239"/>
    <lineage>
        <taxon>Eukaryota</taxon>
        <taxon>Metazoa</taxon>
        <taxon>Ecdysozoa</taxon>
        <taxon>Nematoda</taxon>
        <taxon>Chromadorea</taxon>
        <taxon>Rhabditida</taxon>
        <taxon>Rhabditina</taxon>
        <taxon>Rhabditomorpha</taxon>
        <taxon>Rhabditoidea</taxon>
        <taxon>Rhabditidae</taxon>
        <taxon>Peloderinae</taxon>
        <taxon>Caenorhabditis</taxon>
    </lineage>
</organism>
<protein>
    <submittedName>
        <fullName evidence="2">Transmembrane protein</fullName>
    </submittedName>
</protein>
<accession>A7DT36</accession>
<dbReference type="CTD" id="6418595"/>
<dbReference type="STRING" id="6239.F56F4.8.1"/>
<dbReference type="WormBase" id="F56F4.8">
    <property type="protein sequence ID" value="CE41411"/>
    <property type="gene ID" value="WBGene00045498"/>
</dbReference>
<dbReference type="UCSC" id="F56F4.8">
    <property type="organism name" value="c. elegans"/>
</dbReference>
<dbReference type="AGR" id="WB:WBGene00045498"/>
<keyword evidence="3" id="KW-1185">Reference proteome</keyword>
<reference evidence="2 3" key="1">
    <citation type="journal article" date="1998" name="Science">
        <title>Genome sequence of the nematode C. elegans: a platform for investigating biology.</title>
        <authorList>
            <consortium name="The C. elegans sequencing consortium"/>
            <person name="Sulson J.E."/>
            <person name="Waterston R."/>
        </authorList>
    </citation>
    <scope>NUCLEOTIDE SEQUENCE [LARGE SCALE GENOMIC DNA]</scope>
    <source>
        <strain evidence="2 3">Bristol N2</strain>
    </source>
</reference>
<dbReference type="AlphaFoldDB" id="A7DT36"/>
<evidence type="ECO:0000313" key="2">
    <source>
        <dbReference type="EMBL" id="CCD71982.1"/>
    </source>
</evidence>